<dbReference type="InterPro" id="IPR025202">
    <property type="entry name" value="PLD-like_dom"/>
</dbReference>
<name>A0A410WWW1_9BACL</name>
<evidence type="ECO:0000259" key="1">
    <source>
        <dbReference type="PROSITE" id="PS50035"/>
    </source>
</evidence>
<accession>A0A410WWW1</accession>
<dbReference type="SMART" id="SM00155">
    <property type="entry name" value="PLDc"/>
    <property type="match status" value="1"/>
</dbReference>
<dbReference type="OrthoDB" id="2518181at2"/>
<dbReference type="InterPro" id="IPR001736">
    <property type="entry name" value="PLipase_D/transphosphatidylase"/>
</dbReference>
<sequence>MEKPKDTEQTSCEDAAAVREGIKNLINYLLSRGPVDKVIDGARQAVDFASANIPFEAAARYRQEIGGIFTSYEQLLSIPGVGREVIEELGSYVRGLDLAKLNALLPQTTSGNRVEAYVNGPDCLRILLDEIGKAERYIHFSVMLFFNDQSGKKIAGALLDALKRGVKVRLMADFGITALGYDKNLDVGNLEEVIKKLEEAGGQVINTFKTCYGKEEWPAKRAELASRGVPESSLFLQDYVQEQMTMGVNVVNHRKFMIVDGISSVVGSVNVGDQYLFDTPVLNDAEPIYAEGDREPRLGVPAREEEWHDGCFRIRGAAALTLNRIFSFQWTVLGGDVFDPEDSFYKPETDMRFGDEECTLYASFPGNPVNVIQQYYLSLLTYAGDETVIVNPYLIDQAFWDELKSLDEQRSGCIALCNPLRVNDHPTNGSAVRSNMYEPFLKGVAFYDYSHTERFSHWKITYDKRSGCVFHGSYNINERSACHDFELGVLVKGRSFADQVKKMIDYDLSVSEKISGPETFFKYPALHPSTYWNKLTQNFT</sequence>
<dbReference type="Proteomes" id="UP000288943">
    <property type="component" value="Chromosome"/>
</dbReference>
<dbReference type="Proteomes" id="UP001527202">
    <property type="component" value="Unassembled WGS sequence"/>
</dbReference>
<feature type="domain" description="PLD phosphodiesterase" evidence="1">
    <location>
        <begin position="248"/>
        <end position="275"/>
    </location>
</feature>
<dbReference type="GeneID" id="95376186"/>
<keyword evidence="5" id="KW-1185">Reference proteome</keyword>
<organism evidence="3 4">
    <name type="scientific">Paenibacillus chitinolyticus</name>
    <dbReference type="NCBI Taxonomy" id="79263"/>
    <lineage>
        <taxon>Bacteria</taxon>
        <taxon>Bacillati</taxon>
        <taxon>Bacillota</taxon>
        <taxon>Bacilli</taxon>
        <taxon>Bacillales</taxon>
        <taxon>Paenibacillaceae</taxon>
        <taxon>Paenibacillus</taxon>
    </lineage>
</organism>
<dbReference type="RefSeq" id="WP_042225669.1">
    <property type="nucleotide sequence ID" value="NZ_CP026520.1"/>
</dbReference>
<evidence type="ECO:0000313" key="3">
    <source>
        <dbReference type="EMBL" id="QAV18976.1"/>
    </source>
</evidence>
<evidence type="ECO:0000313" key="5">
    <source>
        <dbReference type="Proteomes" id="UP001527202"/>
    </source>
</evidence>
<dbReference type="Pfam" id="PF13091">
    <property type="entry name" value="PLDc_2"/>
    <property type="match status" value="2"/>
</dbReference>
<dbReference type="GO" id="GO:0032049">
    <property type="term" value="P:cardiolipin biosynthetic process"/>
    <property type="evidence" value="ECO:0007669"/>
    <property type="project" value="UniProtKB-ARBA"/>
</dbReference>
<gene>
    <name evidence="2" type="ORF">M5X16_21905</name>
    <name evidence="3" type="ORF">PC41400_15335</name>
</gene>
<dbReference type="AlphaFoldDB" id="A0A410WWW1"/>
<dbReference type="EMBL" id="JAMDMJ010000029">
    <property type="protein sequence ID" value="MCY9598407.1"/>
    <property type="molecule type" value="Genomic_DNA"/>
</dbReference>
<dbReference type="PROSITE" id="PS50035">
    <property type="entry name" value="PLD"/>
    <property type="match status" value="1"/>
</dbReference>
<dbReference type="SUPFAM" id="SSF56024">
    <property type="entry name" value="Phospholipase D/nuclease"/>
    <property type="match status" value="2"/>
</dbReference>
<evidence type="ECO:0000313" key="4">
    <source>
        <dbReference type="Proteomes" id="UP000288943"/>
    </source>
</evidence>
<reference evidence="2 5" key="2">
    <citation type="submission" date="2022-05" db="EMBL/GenBank/DDBJ databases">
        <title>Genome Sequencing of Bee-Associated Microbes.</title>
        <authorList>
            <person name="Dunlap C."/>
        </authorList>
    </citation>
    <scope>NUCLEOTIDE SEQUENCE [LARGE SCALE GENOMIC DNA]</scope>
    <source>
        <strain evidence="2 5">NRRL B-23120</strain>
    </source>
</reference>
<protein>
    <submittedName>
        <fullName evidence="2 3">Phospholipase</fullName>
    </submittedName>
</protein>
<dbReference type="PANTHER" id="PTHR21248:SF22">
    <property type="entry name" value="PHOSPHOLIPASE D"/>
    <property type="match status" value="1"/>
</dbReference>
<dbReference type="Gene3D" id="3.30.870.10">
    <property type="entry name" value="Endonuclease Chain A"/>
    <property type="match status" value="2"/>
</dbReference>
<dbReference type="EMBL" id="CP026520">
    <property type="protein sequence ID" value="QAV18976.1"/>
    <property type="molecule type" value="Genomic_DNA"/>
</dbReference>
<dbReference type="KEGG" id="pchi:PC41400_15335"/>
<evidence type="ECO:0000313" key="2">
    <source>
        <dbReference type="EMBL" id="MCY9598407.1"/>
    </source>
</evidence>
<reference evidence="3 4" key="1">
    <citation type="submission" date="2018-01" db="EMBL/GenBank/DDBJ databases">
        <title>The whole genome sequencing and assembly of Paenibacillus chitinolyticus KCCM 41400 strain.</title>
        <authorList>
            <person name="Kim J.-Y."/>
            <person name="Park M.-K."/>
            <person name="Lee Y.-J."/>
            <person name="Yi H."/>
            <person name="Bahn Y.-S."/>
            <person name="Kim J.F."/>
            <person name="Lee D.-W."/>
        </authorList>
    </citation>
    <scope>NUCLEOTIDE SEQUENCE [LARGE SCALE GENOMIC DNA]</scope>
    <source>
        <strain evidence="3 4">KCCM 41400</strain>
    </source>
</reference>
<dbReference type="PANTHER" id="PTHR21248">
    <property type="entry name" value="CARDIOLIPIN SYNTHASE"/>
    <property type="match status" value="1"/>
</dbReference>
<proteinExistence type="predicted"/>
<dbReference type="GO" id="GO:0030572">
    <property type="term" value="F:phosphatidyltransferase activity"/>
    <property type="evidence" value="ECO:0007669"/>
    <property type="project" value="UniProtKB-ARBA"/>
</dbReference>